<feature type="transmembrane region" description="Helical" evidence="16">
    <location>
        <begin position="208"/>
        <end position="229"/>
    </location>
</feature>
<feature type="transmembrane region" description="Helical" evidence="16">
    <location>
        <begin position="82"/>
        <end position="101"/>
    </location>
</feature>
<dbReference type="EMBL" id="JARGYU010000001">
    <property type="protein sequence ID" value="MDZ5760972.1"/>
    <property type="molecule type" value="Genomic_DNA"/>
</dbReference>
<evidence type="ECO:0000256" key="15">
    <source>
        <dbReference type="ARBA" id="ARBA00049902"/>
    </source>
</evidence>
<keyword evidence="4 16" id="KW-0812">Transmembrane</keyword>
<keyword evidence="8 16" id="KW-0472">Membrane</keyword>
<dbReference type="PANTHER" id="PTHR30474:SF2">
    <property type="entry name" value="PEPTIDOGLYCAN GLYCOSYLTRANSFERASE FTSW-RELATED"/>
    <property type="match status" value="1"/>
</dbReference>
<name>A0AAE4VKZ7_9RICK</name>
<evidence type="ECO:0000256" key="9">
    <source>
        <dbReference type="ARBA" id="ARBA00032370"/>
    </source>
</evidence>
<accession>A0AAE4VKZ7</accession>
<dbReference type="GO" id="GO:0015648">
    <property type="term" value="F:lipid-linked peptidoglycan transporter activity"/>
    <property type="evidence" value="ECO:0007669"/>
    <property type="project" value="TreeGrafter"/>
</dbReference>
<gene>
    <name evidence="17" type="ORF">Lyticum_00130</name>
</gene>
<dbReference type="PANTHER" id="PTHR30474">
    <property type="entry name" value="CELL CYCLE PROTEIN"/>
    <property type="match status" value="1"/>
</dbReference>
<keyword evidence="18" id="KW-1185">Reference proteome</keyword>
<evidence type="ECO:0000256" key="8">
    <source>
        <dbReference type="ARBA" id="ARBA00023136"/>
    </source>
</evidence>
<feature type="transmembrane region" description="Helical" evidence="16">
    <location>
        <begin position="292"/>
        <end position="312"/>
    </location>
</feature>
<keyword evidence="6" id="KW-0573">Peptidoglycan synthesis</keyword>
<keyword evidence="3" id="KW-0808">Transferase</keyword>
<dbReference type="GO" id="GO:0032153">
    <property type="term" value="C:cell division site"/>
    <property type="evidence" value="ECO:0007669"/>
    <property type="project" value="TreeGrafter"/>
</dbReference>
<evidence type="ECO:0000256" key="16">
    <source>
        <dbReference type="SAM" id="Phobius"/>
    </source>
</evidence>
<evidence type="ECO:0000256" key="6">
    <source>
        <dbReference type="ARBA" id="ARBA00022984"/>
    </source>
</evidence>
<evidence type="ECO:0000256" key="11">
    <source>
        <dbReference type="ARBA" id="ARBA00038053"/>
    </source>
</evidence>
<keyword evidence="5" id="KW-0133">Cell shape</keyword>
<comment type="caution">
    <text evidence="17">The sequence shown here is derived from an EMBL/GenBank/DDBJ whole genome shotgun (WGS) entry which is preliminary data.</text>
</comment>
<reference evidence="17" key="1">
    <citation type="submission" date="2023-02" db="EMBL/GenBank/DDBJ databases">
        <title>Host association and intracellularity evolved multiple times independently in the Rickettsiales.</title>
        <authorList>
            <person name="Castelli M."/>
            <person name="Nardi T."/>
            <person name="Gammuto L."/>
            <person name="Bellinzona G."/>
            <person name="Sabaneyeva E."/>
            <person name="Potekhin A."/>
            <person name="Serra V."/>
            <person name="Petroni G."/>
            <person name="Sassera D."/>
        </authorList>
    </citation>
    <scope>NUCLEOTIDE SEQUENCE</scope>
    <source>
        <strain evidence="17">USBL-36I1</strain>
    </source>
</reference>
<evidence type="ECO:0000256" key="10">
    <source>
        <dbReference type="ARBA" id="ARBA00033270"/>
    </source>
</evidence>
<protein>
    <recommendedName>
        <fullName evidence="12">Probable peptidoglycan glycosyltransferase FtsW</fullName>
        <ecNumber evidence="14">2.4.99.28</ecNumber>
    </recommendedName>
    <alternativeName>
        <fullName evidence="13">Cell division protein FtsW</fullName>
    </alternativeName>
    <alternativeName>
        <fullName evidence="10">Cell wall polymerase</fullName>
    </alternativeName>
    <alternativeName>
        <fullName evidence="9">Peptidoglycan polymerase</fullName>
    </alternativeName>
</protein>
<keyword evidence="7 16" id="KW-1133">Transmembrane helix</keyword>
<dbReference type="AlphaFoldDB" id="A0AAE4VKZ7"/>
<evidence type="ECO:0000256" key="7">
    <source>
        <dbReference type="ARBA" id="ARBA00022989"/>
    </source>
</evidence>
<dbReference type="GO" id="GO:0008955">
    <property type="term" value="F:peptidoglycan glycosyltransferase activity"/>
    <property type="evidence" value="ECO:0007669"/>
    <property type="project" value="UniProtKB-EC"/>
</dbReference>
<keyword evidence="2" id="KW-0328">Glycosyltransferase</keyword>
<dbReference type="GO" id="GO:0008360">
    <property type="term" value="P:regulation of cell shape"/>
    <property type="evidence" value="ECO:0007669"/>
    <property type="project" value="UniProtKB-KW"/>
</dbReference>
<organism evidence="17 18">
    <name type="scientific">Lyticum sinuosum</name>
    <dbReference type="NCBI Taxonomy" id="1332059"/>
    <lineage>
        <taxon>Bacteria</taxon>
        <taxon>Pseudomonadati</taxon>
        <taxon>Pseudomonadota</taxon>
        <taxon>Alphaproteobacteria</taxon>
        <taxon>Rickettsiales</taxon>
        <taxon>Lyticum</taxon>
    </lineage>
</organism>
<evidence type="ECO:0000256" key="5">
    <source>
        <dbReference type="ARBA" id="ARBA00022960"/>
    </source>
</evidence>
<comment type="subcellular location">
    <subcellularLocation>
        <location evidence="1">Membrane</location>
        <topology evidence="1">Multi-pass membrane protein</topology>
    </subcellularLocation>
</comment>
<evidence type="ECO:0000256" key="4">
    <source>
        <dbReference type="ARBA" id="ARBA00022692"/>
    </source>
</evidence>
<feature type="transmembrane region" description="Helical" evidence="16">
    <location>
        <begin position="58"/>
        <end position="75"/>
    </location>
</feature>
<feature type="transmembrane region" description="Helical" evidence="16">
    <location>
        <begin position="324"/>
        <end position="346"/>
    </location>
</feature>
<dbReference type="GO" id="GO:0051301">
    <property type="term" value="P:cell division"/>
    <property type="evidence" value="ECO:0007669"/>
    <property type="project" value="InterPro"/>
</dbReference>
<comment type="similarity">
    <text evidence="11">Belongs to the SEDS family. FtsW subfamily.</text>
</comment>
<sequence>MKKTTSKQISLLLSNIDHILFLLVCIMIIFGLIMLATAGPASSERINISSMHFFANQIVYAFCSIFIMLFIAFLKEEYLIKVVYIGFIFSVLGLILLPFFGDVNKGAKRWLNIIGVSVQPSEILKPFYSFIIAKILSNKQYLEKQNNNQNSFFSPLKNIFITENGRFFCVFLIHLPIATLIIIQPDFGMTITITLSILTQLFISNLPWIWIIISCSLILILFVFCYITMPHVNQRIDLFFNNGNALTYQIEKSLASYSRGGAFGVGPGEGIVKYHLPDSHTDFIFAVAGEEFGSIPCLVIITLFAAIVLRSLYLSLQTKDDFSLISIVGIVTYIAFQSIFNIGVTLNILPTKGMTLPFISYGGSALIASSCGIGIILNLVAKTKHNNRINIIHIKY</sequence>
<evidence type="ECO:0000256" key="1">
    <source>
        <dbReference type="ARBA" id="ARBA00004141"/>
    </source>
</evidence>
<evidence type="ECO:0000313" key="17">
    <source>
        <dbReference type="EMBL" id="MDZ5760972.1"/>
    </source>
</evidence>
<proteinExistence type="inferred from homology"/>
<evidence type="ECO:0000256" key="13">
    <source>
        <dbReference type="ARBA" id="ARBA00041418"/>
    </source>
</evidence>
<evidence type="ECO:0000256" key="12">
    <source>
        <dbReference type="ARBA" id="ARBA00041185"/>
    </source>
</evidence>
<dbReference type="Proteomes" id="UP001289135">
    <property type="component" value="Unassembled WGS sequence"/>
</dbReference>
<dbReference type="Pfam" id="PF01098">
    <property type="entry name" value="FTSW_RODA_SPOVE"/>
    <property type="match status" value="1"/>
</dbReference>
<evidence type="ECO:0000256" key="3">
    <source>
        <dbReference type="ARBA" id="ARBA00022679"/>
    </source>
</evidence>
<evidence type="ECO:0000256" key="2">
    <source>
        <dbReference type="ARBA" id="ARBA00022676"/>
    </source>
</evidence>
<comment type="catalytic activity">
    <reaction evidence="15">
        <text>[GlcNAc-(1-&gt;4)-Mur2Ac(oyl-L-Ala-gamma-D-Glu-L-Lys-D-Ala-D-Ala)](n)-di-trans,octa-cis-undecaprenyl diphosphate + beta-D-GlcNAc-(1-&gt;4)-Mur2Ac(oyl-L-Ala-gamma-D-Glu-L-Lys-D-Ala-D-Ala)-di-trans,octa-cis-undecaprenyl diphosphate = [GlcNAc-(1-&gt;4)-Mur2Ac(oyl-L-Ala-gamma-D-Glu-L-Lys-D-Ala-D-Ala)](n+1)-di-trans,octa-cis-undecaprenyl diphosphate + di-trans,octa-cis-undecaprenyl diphosphate + H(+)</text>
        <dbReference type="Rhea" id="RHEA:23708"/>
        <dbReference type="Rhea" id="RHEA-COMP:9602"/>
        <dbReference type="Rhea" id="RHEA-COMP:9603"/>
        <dbReference type="ChEBI" id="CHEBI:15378"/>
        <dbReference type="ChEBI" id="CHEBI:58405"/>
        <dbReference type="ChEBI" id="CHEBI:60033"/>
        <dbReference type="ChEBI" id="CHEBI:78435"/>
        <dbReference type="EC" id="2.4.99.28"/>
    </reaction>
</comment>
<evidence type="ECO:0000313" key="18">
    <source>
        <dbReference type="Proteomes" id="UP001289135"/>
    </source>
</evidence>
<feature type="transmembrane region" description="Helical" evidence="16">
    <location>
        <begin position="20"/>
        <end position="38"/>
    </location>
</feature>
<dbReference type="GO" id="GO:0005886">
    <property type="term" value="C:plasma membrane"/>
    <property type="evidence" value="ECO:0007669"/>
    <property type="project" value="TreeGrafter"/>
</dbReference>
<dbReference type="GO" id="GO:0009252">
    <property type="term" value="P:peptidoglycan biosynthetic process"/>
    <property type="evidence" value="ECO:0007669"/>
    <property type="project" value="UniProtKB-KW"/>
</dbReference>
<dbReference type="EC" id="2.4.99.28" evidence="14"/>
<dbReference type="InterPro" id="IPR001182">
    <property type="entry name" value="FtsW/RodA"/>
</dbReference>
<feature type="transmembrane region" description="Helical" evidence="16">
    <location>
        <begin position="358"/>
        <end position="381"/>
    </location>
</feature>
<evidence type="ECO:0000256" key="14">
    <source>
        <dbReference type="ARBA" id="ARBA00044770"/>
    </source>
</evidence>